<dbReference type="Proteomes" id="UP000282930">
    <property type="component" value="Chromosome"/>
</dbReference>
<reference evidence="3 4" key="1">
    <citation type="submission" date="2018-12" db="EMBL/GenBank/DDBJ databases">
        <title>Genome sequence from the cellulolytic species, Caldicellulosiruptor changbaiensis.</title>
        <authorList>
            <person name="Blumer-Schuette S.E."/>
            <person name="Mendoza C."/>
        </authorList>
    </citation>
    <scope>NUCLEOTIDE SEQUENCE [LARGE SCALE GENOMIC DNA]</scope>
    <source>
        <strain evidence="3 4">CBS-Z</strain>
    </source>
</reference>
<protein>
    <submittedName>
        <fullName evidence="3">Flavin reductase family protein</fullName>
    </submittedName>
</protein>
<evidence type="ECO:0000313" key="3">
    <source>
        <dbReference type="EMBL" id="AZT91225.1"/>
    </source>
</evidence>
<dbReference type="AlphaFoldDB" id="A0A3T0D7V5"/>
<dbReference type="KEGG" id="ccha:ELD05_11610"/>
<dbReference type="GO" id="GO:0010181">
    <property type="term" value="F:FMN binding"/>
    <property type="evidence" value="ECO:0007669"/>
    <property type="project" value="InterPro"/>
</dbReference>
<organism evidence="3 4">
    <name type="scientific">Caldicellulosiruptor changbaiensis</name>
    <dbReference type="NCBI Taxonomy" id="1222016"/>
    <lineage>
        <taxon>Bacteria</taxon>
        <taxon>Bacillati</taxon>
        <taxon>Bacillota</taxon>
        <taxon>Bacillota incertae sedis</taxon>
        <taxon>Caldicellulosiruptorales</taxon>
        <taxon>Caldicellulosiruptoraceae</taxon>
        <taxon>Caldicellulosiruptor</taxon>
    </lineage>
</organism>
<evidence type="ECO:0000256" key="1">
    <source>
        <dbReference type="ARBA" id="ARBA00038054"/>
    </source>
</evidence>
<dbReference type="RefSeq" id="WP_127352558.1">
    <property type="nucleotide sequence ID" value="NZ_CP034791.1"/>
</dbReference>
<sequence>MAHKTIKIEDLNFNPFTLIGQEWMLITAGNINSFNTMTASWGSLGYIWEMPVAFCVIRPQRFTRKFVEENEFFTLSFFGREYRSALEICGKYSGKDVNKVEMAKLTPKEDEEFKTVFFDEANLVLICKKIYFQDIIPENFLDKSIDNFYTAKDYHRMFIGEIVKVQQKER</sequence>
<dbReference type="GO" id="GO:0016646">
    <property type="term" value="F:oxidoreductase activity, acting on the CH-NH group of donors, NAD or NADP as acceptor"/>
    <property type="evidence" value="ECO:0007669"/>
    <property type="project" value="UniProtKB-ARBA"/>
</dbReference>
<comment type="similarity">
    <text evidence="1">Belongs to the flavoredoxin family.</text>
</comment>
<keyword evidence="4" id="KW-1185">Reference proteome</keyword>
<dbReference type="Pfam" id="PF01613">
    <property type="entry name" value="Flavin_Reduct"/>
    <property type="match status" value="1"/>
</dbReference>
<dbReference type="InterPro" id="IPR052174">
    <property type="entry name" value="Flavoredoxin"/>
</dbReference>
<gene>
    <name evidence="3" type="ORF">ELD05_11610</name>
</gene>
<dbReference type="PANTHER" id="PTHR43567">
    <property type="entry name" value="FLAVOREDOXIN-RELATED-RELATED"/>
    <property type="match status" value="1"/>
</dbReference>
<dbReference type="PANTHER" id="PTHR43567:SF5">
    <property type="entry name" value="HYPOTHETICAL CYTOSOLIC PROTEIN"/>
    <property type="match status" value="1"/>
</dbReference>
<accession>A0A3T0D7V5</accession>
<evidence type="ECO:0000313" key="4">
    <source>
        <dbReference type="Proteomes" id="UP000282930"/>
    </source>
</evidence>
<dbReference type="Gene3D" id="2.30.110.10">
    <property type="entry name" value="Electron Transport, Fmn-binding Protein, Chain A"/>
    <property type="match status" value="1"/>
</dbReference>
<proteinExistence type="inferred from homology"/>
<dbReference type="EMBL" id="CP034791">
    <property type="protein sequence ID" value="AZT91225.1"/>
    <property type="molecule type" value="Genomic_DNA"/>
</dbReference>
<dbReference type="InterPro" id="IPR002563">
    <property type="entry name" value="Flavin_Rdtase-like_dom"/>
</dbReference>
<dbReference type="InterPro" id="IPR012349">
    <property type="entry name" value="Split_barrel_FMN-bd"/>
</dbReference>
<dbReference type="SUPFAM" id="SSF50475">
    <property type="entry name" value="FMN-binding split barrel"/>
    <property type="match status" value="1"/>
</dbReference>
<feature type="domain" description="Flavin reductase like" evidence="2">
    <location>
        <begin position="22"/>
        <end position="169"/>
    </location>
</feature>
<name>A0A3T0D7V5_9FIRM</name>
<evidence type="ECO:0000259" key="2">
    <source>
        <dbReference type="Pfam" id="PF01613"/>
    </source>
</evidence>